<organism evidence="3 4">
    <name type="scientific">Opisthorchis viverrini</name>
    <name type="common">Southeast Asian liver fluke</name>
    <dbReference type="NCBI Taxonomy" id="6198"/>
    <lineage>
        <taxon>Eukaryota</taxon>
        <taxon>Metazoa</taxon>
        <taxon>Spiralia</taxon>
        <taxon>Lophotrochozoa</taxon>
        <taxon>Platyhelminthes</taxon>
        <taxon>Trematoda</taxon>
        <taxon>Digenea</taxon>
        <taxon>Opisthorchiida</taxon>
        <taxon>Opisthorchiata</taxon>
        <taxon>Opisthorchiidae</taxon>
        <taxon>Opisthorchis</taxon>
    </lineage>
</organism>
<accession>A0A1S8X1X1</accession>
<gene>
    <name evidence="3" type="ORF">X801_03434</name>
</gene>
<dbReference type="EMBL" id="KV892505">
    <property type="protein sequence ID" value="OON20676.1"/>
    <property type="molecule type" value="Genomic_DNA"/>
</dbReference>
<sequence>ISLSDVVGTGKAGRILKEDVLNLLNKGQPTAHETTIVASTPTSPSRPQVASTEEDEIVPLTTTFYCLLKVSFQHHGFSCMPAHFIPNSLEDLQSYFEG</sequence>
<dbReference type="AlphaFoldDB" id="A0A1S8X1X1"/>
<evidence type="ECO:0000313" key="3">
    <source>
        <dbReference type="EMBL" id="OON20676.1"/>
    </source>
</evidence>
<reference evidence="3 4" key="1">
    <citation type="submission" date="2015-03" db="EMBL/GenBank/DDBJ databases">
        <title>Draft genome of the nematode, Opisthorchis viverrini.</title>
        <authorList>
            <person name="Mitreva M."/>
        </authorList>
    </citation>
    <scope>NUCLEOTIDE SEQUENCE [LARGE SCALE GENOMIC DNA]</scope>
    <source>
        <strain evidence="3">Khon Kaen</strain>
    </source>
</reference>
<dbReference type="Pfam" id="PF02817">
    <property type="entry name" value="E3_binding"/>
    <property type="match status" value="1"/>
</dbReference>
<feature type="domain" description="Peripheral subunit-binding (PSBD)" evidence="2">
    <location>
        <begin position="1"/>
        <end position="24"/>
    </location>
</feature>
<proteinExistence type="inferred from homology"/>
<dbReference type="InterPro" id="IPR036625">
    <property type="entry name" value="E3-bd_dom_sf"/>
</dbReference>
<dbReference type="InterPro" id="IPR004167">
    <property type="entry name" value="PSBD"/>
</dbReference>
<dbReference type="SUPFAM" id="SSF47005">
    <property type="entry name" value="Peripheral subunit-binding domain of 2-oxo acid dehydrogenase complex"/>
    <property type="match status" value="1"/>
</dbReference>
<protein>
    <submittedName>
        <fullName evidence="3">E3 binding domain protein</fullName>
    </submittedName>
</protein>
<feature type="non-terminal residue" evidence="3">
    <location>
        <position position="1"/>
    </location>
</feature>
<evidence type="ECO:0000259" key="2">
    <source>
        <dbReference type="PROSITE" id="PS51826"/>
    </source>
</evidence>
<dbReference type="Gene3D" id="4.10.320.10">
    <property type="entry name" value="E3-binding domain"/>
    <property type="match status" value="1"/>
</dbReference>
<dbReference type="PROSITE" id="PS51826">
    <property type="entry name" value="PSBD"/>
    <property type="match status" value="1"/>
</dbReference>
<keyword evidence="4" id="KW-1185">Reference proteome</keyword>
<dbReference type="Proteomes" id="UP000243686">
    <property type="component" value="Unassembled WGS sequence"/>
</dbReference>
<evidence type="ECO:0000256" key="1">
    <source>
        <dbReference type="ARBA" id="ARBA00007317"/>
    </source>
</evidence>
<evidence type="ECO:0000313" key="4">
    <source>
        <dbReference type="Proteomes" id="UP000243686"/>
    </source>
</evidence>
<name>A0A1S8X1X1_OPIVI</name>
<dbReference type="GO" id="GO:0016746">
    <property type="term" value="F:acyltransferase activity"/>
    <property type="evidence" value="ECO:0007669"/>
    <property type="project" value="InterPro"/>
</dbReference>
<comment type="similarity">
    <text evidence="1">Belongs to the 2-oxoacid dehydrogenase family.</text>
</comment>